<feature type="transmembrane region" description="Helical" evidence="5">
    <location>
        <begin position="300"/>
        <end position="319"/>
    </location>
</feature>
<evidence type="ECO:0000313" key="9">
    <source>
        <dbReference type="EMBL" id="SDI34212.1"/>
    </source>
</evidence>
<dbReference type="PANTHER" id="PTHR33507:SF3">
    <property type="entry name" value="INNER MEMBRANE PROTEIN YBBJ"/>
    <property type="match status" value="1"/>
</dbReference>
<feature type="transmembrane region" description="Helical" evidence="5">
    <location>
        <begin position="325"/>
        <end position="347"/>
    </location>
</feature>
<dbReference type="GO" id="GO:0006508">
    <property type="term" value="P:proteolysis"/>
    <property type="evidence" value="ECO:0007669"/>
    <property type="project" value="UniProtKB-KW"/>
</dbReference>
<dbReference type="InterPro" id="IPR052165">
    <property type="entry name" value="Membrane_assoc_protease"/>
</dbReference>
<dbReference type="SUPFAM" id="SSF52096">
    <property type="entry name" value="ClpP/crotonase"/>
    <property type="match status" value="1"/>
</dbReference>
<evidence type="ECO:0000256" key="3">
    <source>
        <dbReference type="ARBA" id="ARBA00022989"/>
    </source>
</evidence>
<dbReference type="AlphaFoldDB" id="A0A1G8JSQ5"/>
<keyword evidence="2 5" id="KW-0812">Transmembrane</keyword>
<evidence type="ECO:0000256" key="2">
    <source>
        <dbReference type="ARBA" id="ARBA00022692"/>
    </source>
</evidence>
<reference evidence="9 10" key="1">
    <citation type="submission" date="2016-10" db="EMBL/GenBank/DDBJ databases">
        <authorList>
            <person name="de Groot N.N."/>
        </authorList>
    </citation>
    <scope>NUCLEOTIDE SEQUENCE [LARGE SCALE GENOMIC DNA]</scope>
    <source>
        <strain evidence="9 10">DSM 21771</strain>
    </source>
</reference>
<dbReference type="Proteomes" id="UP000198853">
    <property type="component" value="Unassembled WGS sequence"/>
</dbReference>
<keyword evidence="10" id="KW-1185">Reference proteome</keyword>
<feature type="transmembrane region" description="Helical" evidence="5">
    <location>
        <begin position="225"/>
        <end position="245"/>
    </location>
</feature>
<dbReference type="Pfam" id="PF25145">
    <property type="entry name" value="NfeD1b_N"/>
    <property type="match status" value="1"/>
</dbReference>
<comment type="subcellular location">
    <subcellularLocation>
        <location evidence="1">Membrane</location>
        <topology evidence="1">Multi-pass membrane protein</topology>
    </subcellularLocation>
</comment>
<evidence type="ECO:0000259" key="7">
    <source>
        <dbReference type="Pfam" id="PF24961"/>
    </source>
</evidence>
<dbReference type="InterPro" id="IPR029045">
    <property type="entry name" value="ClpP/crotonase-like_dom_sf"/>
</dbReference>
<evidence type="ECO:0000256" key="5">
    <source>
        <dbReference type="SAM" id="Phobius"/>
    </source>
</evidence>
<keyword evidence="9" id="KW-0378">Hydrolase</keyword>
<feature type="domain" description="NfeD integral membrane" evidence="7">
    <location>
        <begin position="231"/>
        <end position="344"/>
    </location>
</feature>
<dbReference type="InterPro" id="IPR012340">
    <property type="entry name" value="NA-bd_OB-fold"/>
</dbReference>
<dbReference type="InterPro" id="IPR056739">
    <property type="entry name" value="NfeD_membrane"/>
</dbReference>
<accession>A0A1G8JSQ5</accession>
<feature type="transmembrane region" description="Helical" evidence="5">
    <location>
        <begin position="275"/>
        <end position="293"/>
    </location>
</feature>
<dbReference type="GO" id="GO:0005886">
    <property type="term" value="C:plasma membrane"/>
    <property type="evidence" value="ECO:0007669"/>
    <property type="project" value="TreeGrafter"/>
</dbReference>
<gene>
    <name evidence="9" type="ORF">SAMN04488123_101376</name>
</gene>
<proteinExistence type="predicted"/>
<dbReference type="Gene3D" id="2.40.50.140">
    <property type="entry name" value="Nucleic acid-binding proteins"/>
    <property type="match status" value="1"/>
</dbReference>
<evidence type="ECO:0000256" key="4">
    <source>
        <dbReference type="ARBA" id="ARBA00023136"/>
    </source>
</evidence>
<sequence length="443" mass="46985">MNEVGKNLRIGFFLLLFVIAGMMMPFFSSAQSDSAVHFIPVEQTVERGLEAFLDRSIDEATQAGADHIVLEIDTPGGAVDAAGNIANIIQNTEVPITAYVTGEATSAGAYIALNADNIVMDPNATMGSAAVVDGSGEAADEKAHQAWVSNMESAAQSSEHDRDPEYARAMTDPEEPLSMYAEEALDVDYAETLVTDRDEVLAFLGLEDAEQVDSEVSLAEQLARWMTNPMIIPILLTVGGVGLIMELFSPGFGLPGIVGLGSLGLFFFGHLFAGFAGMEAIILLVLGLIFIGLEVVFTGFGIFGLLGLASIVGSIFMASFDTTQILLSVFIAMVIMSVAAVLLFKYFGRIGFMQKLVLSDGVSTTAETTETGEREELVGQIGRSLTPLRPAGLMTMSGENFDVVTEGRFVEAGNDVKVISVSGSRIVVRAVDGNSKQQESGTS</sequence>
<dbReference type="Pfam" id="PF01957">
    <property type="entry name" value="NfeD"/>
    <property type="match status" value="1"/>
</dbReference>
<dbReference type="InterPro" id="IPR002810">
    <property type="entry name" value="NfeD-like_C"/>
</dbReference>
<dbReference type="PANTHER" id="PTHR33507">
    <property type="entry name" value="INNER MEMBRANE PROTEIN YBBJ"/>
    <property type="match status" value="1"/>
</dbReference>
<dbReference type="GO" id="GO:0008233">
    <property type="term" value="F:peptidase activity"/>
    <property type="evidence" value="ECO:0007669"/>
    <property type="project" value="UniProtKB-KW"/>
</dbReference>
<name>A0A1G8JSQ5_9BACI</name>
<keyword evidence="4 5" id="KW-0472">Membrane</keyword>
<dbReference type="InterPro" id="IPR056738">
    <property type="entry name" value="NfeD1b_N"/>
</dbReference>
<evidence type="ECO:0000259" key="6">
    <source>
        <dbReference type="Pfam" id="PF01957"/>
    </source>
</evidence>
<dbReference type="Gene3D" id="3.90.226.10">
    <property type="entry name" value="2-enoyl-CoA Hydratase, Chain A, domain 1"/>
    <property type="match status" value="1"/>
</dbReference>
<dbReference type="SUPFAM" id="SSF141322">
    <property type="entry name" value="NfeD domain-like"/>
    <property type="match status" value="1"/>
</dbReference>
<protein>
    <submittedName>
        <fullName evidence="9">Membrane-bound serine protease (ClpP class)</fullName>
    </submittedName>
</protein>
<evidence type="ECO:0000259" key="8">
    <source>
        <dbReference type="Pfam" id="PF25145"/>
    </source>
</evidence>
<evidence type="ECO:0000256" key="1">
    <source>
        <dbReference type="ARBA" id="ARBA00004141"/>
    </source>
</evidence>
<organism evidence="9 10">
    <name type="scientific">Natribacillus halophilus</name>
    <dbReference type="NCBI Taxonomy" id="549003"/>
    <lineage>
        <taxon>Bacteria</taxon>
        <taxon>Bacillati</taxon>
        <taxon>Bacillota</taxon>
        <taxon>Bacilli</taxon>
        <taxon>Bacillales</taxon>
        <taxon>Bacillaceae</taxon>
        <taxon>Natribacillus</taxon>
    </lineage>
</organism>
<dbReference type="EMBL" id="FNEN01000001">
    <property type="protein sequence ID" value="SDI34212.1"/>
    <property type="molecule type" value="Genomic_DNA"/>
</dbReference>
<dbReference type="CDD" id="cd07021">
    <property type="entry name" value="Clp_protease_NfeD_like"/>
    <property type="match status" value="1"/>
</dbReference>
<feature type="domain" description="NfeD-like C-terminal" evidence="6">
    <location>
        <begin position="374"/>
        <end position="429"/>
    </location>
</feature>
<dbReference type="Pfam" id="PF24961">
    <property type="entry name" value="NfeD_membrane"/>
    <property type="match status" value="1"/>
</dbReference>
<keyword evidence="9" id="KW-0645">Protease</keyword>
<evidence type="ECO:0000313" key="10">
    <source>
        <dbReference type="Proteomes" id="UP000198853"/>
    </source>
</evidence>
<keyword evidence="3 5" id="KW-1133">Transmembrane helix</keyword>
<feature type="domain" description="NfeD1b N-terminal" evidence="8">
    <location>
        <begin position="36"/>
        <end position="210"/>
    </location>
</feature>